<dbReference type="PANTHER" id="PTHR43124:SF3">
    <property type="entry name" value="CHLORAMPHENICOL EFFLUX PUMP RV0191"/>
    <property type="match status" value="1"/>
</dbReference>
<gene>
    <name evidence="8" type="ORF">BSD967_00780</name>
</gene>
<keyword evidence="4 6" id="KW-1133">Transmembrane helix</keyword>
<keyword evidence="2" id="KW-1003">Cell membrane</keyword>
<keyword evidence="5 6" id="KW-0472">Membrane</keyword>
<evidence type="ECO:0000256" key="2">
    <source>
        <dbReference type="ARBA" id="ARBA00022475"/>
    </source>
</evidence>
<feature type="transmembrane region" description="Helical" evidence="6">
    <location>
        <begin position="164"/>
        <end position="185"/>
    </location>
</feature>
<feature type="transmembrane region" description="Helical" evidence="6">
    <location>
        <begin position="77"/>
        <end position="94"/>
    </location>
</feature>
<dbReference type="InterPro" id="IPR050189">
    <property type="entry name" value="MFS_Efflux_Transporters"/>
</dbReference>
<dbReference type="InterPro" id="IPR036259">
    <property type="entry name" value="MFS_trans_sf"/>
</dbReference>
<feature type="transmembrane region" description="Helical" evidence="6">
    <location>
        <begin position="206"/>
        <end position="230"/>
    </location>
</feature>
<protein>
    <submittedName>
        <fullName evidence="8">MFS transporter</fullName>
    </submittedName>
</protein>
<comment type="subcellular location">
    <subcellularLocation>
        <location evidence="1">Cell membrane</location>
        <topology evidence="1">Multi-pass membrane protein</topology>
    </subcellularLocation>
</comment>
<evidence type="ECO:0000313" key="9">
    <source>
        <dbReference type="Proteomes" id="UP000663729"/>
    </source>
</evidence>
<dbReference type="InterPro" id="IPR011701">
    <property type="entry name" value="MFS"/>
</dbReference>
<evidence type="ECO:0000256" key="4">
    <source>
        <dbReference type="ARBA" id="ARBA00022989"/>
    </source>
</evidence>
<evidence type="ECO:0000256" key="3">
    <source>
        <dbReference type="ARBA" id="ARBA00022692"/>
    </source>
</evidence>
<feature type="transmembrane region" description="Helical" evidence="6">
    <location>
        <begin position="275"/>
        <end position="291"/>
    </location>
</feature>
<keyword evidence="3 6" id="KW-0812">Transmembrane</keyword>
<dbReference type="PANTHER" id="PTHR43124">
    <property type="entry name" value="PURINE EFFLUX PUMP PBUE"/>
    <property type="match status" value="1"/>
</dbReference>
<accession>A0ABX7SEV0</accession>
<organism evidence="8 9">
    <name type="scientific">Bifidobacterium saguini</name>
    <dbReference type="NCBI Taxonomy" id="762210"/>
    <lineage>
        <taxon>Bacteria</taxon>
        <taxon>Bacillati</taxon>
        <taxon>Actinomycetota</taxon>
        <taxon>Actinomycetes</taxon>
        <taxon>Bifidobacteriales</taxon>
        <taxon>Bifidobacteriaceae</taxon>
        <taxon>Bifidobacterium</taxon>
    </lineage>
</organism>
<feature type="transmembrane region" description="Helical" evidence="6">
    <location>
        <begin position="363"/>
        <end position="381"/>
    </location>
</feature>
<dbReference type="SUPFAM" id="SSF103473">
    <property type="entry name" value="MFS general substrate transporter"/>
    <property type="match status" value="1"/>
</dbReference>
<evidence type="ECO:0000256" key="6">
    <source>
        <dbReference type="SAM" id="Phobius"/>
    </source>
</evidence>
<dbReference type="InterPro" id="IPR020846">
    <property type="entry name" value="MFS_dom"/>
</dbReference>
<sequence length="391" mass="40754">MTVTLAHRRFVVPCLMACTFAILCSETAIIGILPDVAKLFQVNLAQAGIMVSAWSIAVGLSGAFLPAALSGFDRKTIALASMAVFTVCNIWYAVSTVFATALIARIIPAIAQPVFLSSAFTVAAASVEPKQAPKAVSKVMMALSAGTVVGLPLSRMIADRMGVAAEMIALSAISLLAFIMVWMLMPAIPAERQSGYFAQVKTVFTSVAGISLLATVALQASAFSLYAYITEYFSAVMGIGDVALPVMLFVFGAVGVLGSWIAGRMLSTEPQFTQLVYGMLLLAVLLAVLLIPGRAIAQVAVVILWGILFGVGNSLQQYIVTTSMPTAPEFANGMSIAFGNVGIAVGTAVGGAAITMYSIRAAAGAACLFAAILLALLPLRVRLNNQAGRKR</sequence>
<feature type="transmembrane region" description="Helical" evidence="6">
    <location>
        <begin position="45"/>
        <end position="65"/>
    </location>
</feature>
<feature type="transmembrane region" description="Helical" evidence="6">
    <location>
        <begin position="12"/>
        <end position="33"/>
    </location>
</feature>
<dbReference type="Pfam" id="PF07690">
    <property type="entry name" value="MFS_1"/>
    <property type="match status" value="1"/>
</dbReference>
<feature type="transmembrane region" description="Helical" evidence="6">
    <location>
        <begin position="297"/>
        <end position="315"/>
    </location>
</feature>
<dbReference type="PROSITE" id="PS50850">
    <property type="entry name" value="MFS"/>
    <property type="match status" value="1"/>
</dbReference>
<proteinExistence type="predicted"/>
<dbReference type="RefSeq" id="WP_033890953.1">
    <property type="nucleotide sequence ID" value="NZ_CP071732.1"/>
</dbReference>
<feature type="transmembrane region" description="Helical" evidence="6">
    <location>
        <begin position="139"/>
        <end position="158"/>
    </location>
</feature>
<name>A0ABX7SEV0_9BIFI</name>
<feature type="transmembrane region" description="Helical" evidence="6">
    <location>
        <begin position="336"/>
        <end position="357"/>
    </location>
</feature>
<dbReference type="Proteomes" id="UP000663729">
    <property type="component" value="Chromosome"/>
</dbReference>
<reference evidence="8 9" key="1">
    <citation type="submission" date="2021-03" db="EMBL/GenBank/DDBJ databases">
        <title>Genome sequencing of Bifidobacterium saguini DSMZ 23967.</title>
        <authorList>
            <person name="Kim J."/>
        </authorList>
    </citation>
    <scope>NUCLEOTIDE SEQUENCE [LARGE SCALE GENOMIC DNA]</scope>
    <source>
        <strain evidence="8 9">DSMZ 23967</strain>
    </source>
</reference>
<dbReference type="CDD" id="cd17324">
    <property type="entry name" value="MFS_NepI_like"/>
    <property type="match status" value="1"/>
</dbReference>
<dbReference type="EMBL" id="CP071732">
    <property type="protein sequence ID" value="QTB91018.1"/>
    <property type="molecule type" value="Genomic_DNA"/>
</dbReference>
<feature type="domain" description="Major facilitator superfamily (MFS) profile" evidence="7">
    <location>
        <begin position="1"/>
        <end position="382"/>
    </location>
</feature>
<dbReference type="Gene3D" id="1.20.1250.20">
    <property type="entry name" value="MFS general substrate transporter like domains"/>
    <property type="match status" value="1"/>
</dbReference>
<feature type="transmembrane region" description="Helical" evidence="6">
    <location>
        <begin position="242"/>
        <end position="263"/>
    </location>
</feature>
<keyword evidence="9" id="KW-1185">Reference proteome</keyword>
<evidence type="ECO:0000313" key="8">
    <source>
        <dbReference type="EMBL" id="QTB91018.1"/>
    </source>
</evidence>
<evidence type="ECO:0000259" key="7">
    <source>
        <dbReference type="PROSITE" id="PS50850"/>
    </source>
</evidence>
<evidence type="ECO:0000256" key="1">
    <source>
        <dbReference type="ARBA" id="ARBA00004651"/>
    </source>
</evidence>
<evidence type="ECO:0000256" key="5">
    <source>
        <dbReference type="ARBA" id="ARBA00023136"/>
    </source>
</evidence>
<feature type="transmembrane region" description="Helical" evidence="6">
    <location>
        <begin position="106"/>
        <end position="127"/>
    </location>
</feature>